<feature type="compositionally biased region" description="Polar residues" evidence="1">
    <location>
        <begin position="686"/>
        <end position="702"/>
    </location>
</feature>
<dbReference type="FunCoup" id="A0A7N2LE87">
    <property type="interactions" value="185"/>
</dbReference>
<name>A0A7N2LE87_QUELO</name>
<dbReference type="AlphaFoldDB" id="A0A7N2LE87"/>
<dbReference type="PANTHER" id="PTHR33334">
    <property type="entry name" value="PROTEIN LNK1"/>
    <property type="match status" value="1"/>
</dbReference>
<proteinExistence type="predicted"/>
<dbReference type="OrthoDB" id="618331at2759"/>
<feature type="compositionally biased region" description="Polar residues" evidence="1">
    <location>
        <begin position="107"/>
        <end position="120"/>
    </location>
</feature>
<reference evidence="2 3" key="1">
    <citation type="journal article" date="2016" name="G3 (Bethesda)">
        <title>First Draft Assembly and Annotation of the Genome of a California Endemic Oak Quercus lobata Nee (Fagaceae).</title>
        <authorList>
            <person name="Sork V.L."/>
            <person name="Fitz-Gibbon S.T."/>
            <person name="Puiu D."/>
            <person name="Crepeau M."/>
            <person name="Gugger P.F."/>
            <person name="Sherman R."/>
            <person name="Stevens K."/>
            <person name="Langley C.H."/>
            <person name="Pellegrini M."/>
            <person name="Salzberg S.L."/>
        </authorList>
    </citation>
    <scope>NUCLEOTIDE SEQUENCE [LARGE SCALE GENOMIC DNA]</scope>
    <source>
        <strain evidence="2 3">cv. SW786</strain>
    </source>
</reference>
<dbReference type="GO" id="GO:0007623">
    <property type="term" value="P:circadian rhythm"/>
    <property type="evidence" value="ECO:0007669"/>
    <property type="project" value="InterPro"/>
</dbReference>
<dbReference type="KEGG" id="qlo:115984289"/>
<evidence type="ECO:0000313" key="3">
    <source>
        <dbReference type="Proteomes" id="UP000594261"/>
    </source>
</evidence>
<dbReference type="RefSeq" id="XP_030963112.1">
    <property type="nucleotide sequence ID" value="XM_031107252.1"/>
</dbReference>
<feature type="region of interest" description="Disordered" evidence="1">
    <location>
        <begin position="35"/>
        <end position="83"/>
    </location>
</feature>
<dbReference type="InParanoid" id="A0A7N2LE87"/>
<keyword evidence="3" id="KW-1185">Reference proteome</keyword>
<dbReference type="EMBL" id="LRBV02000004">
    <property type="status" value="NOT_ANNOTATED_CDS"/>
    <property type="molecule type" value="Genomic_DNA"/>
</dbReference>
<feature type="region of interest" description="Disordered" evidence="1">
    <location>
        <begin position="656"/>
        <end position="715"/>
    </location>
</feature>
<dbReference type="RefSeq" id="XP_030963113.1">
    <property type="nucleotide sequence ID" value="XM_031107253.1"/>
</dbReference>
<dbReference type="PANTHER" id="PTHR33334:SF5">
    <property type="entry name" value="PROTEIN LNK2"/>
    <property type="match status" value="1"/>
</dbReference>
<evidence type="ECO:0008006" key="4">
    <source>
        <dbReference type="Google" id="ProtNLM"/>
    </source>
</evidence>
<sequence length="715" mass="79448">MFDWNEEELANIIWGEADESGDHIVPYPEASEDYRKKEWTQEAATNKPTEQRTAGAKTHLHGIKLESSSNLETNGEISTSGFGVDSWPDLSLSNAVKAEQDSMGTGVPNNLTEISTYNSTRETDQLDKDAEIFENTDEGKEQGDLVDYGWANIGSFDDLDRIFSNDDPIFGHASLGNDDELWSSSKDVNSLVKTFPISMGSPNLGSEELRNASEKMEIKTEYMQQDDDQPFSIGYGKLKDPALHGMQNAHAILDHVECAGDKINTMAKEQMDMDMVGKTSVVTFHPAAENVVTTNAFTDKATRQKKLLKSRRKPEKSKVKALPHLYDTWSPSGNPSRQFENQLAPSMLQSPPSSMLSHQRQLPGPESLQYQHMTNLFVAPSAYGNLTNPYPAMPMLSHVQSAERKHQPLLPGYEGSPGGANPISKSVNAHVKPLIMTPQEKIEKLRRRQQMQAMLAIQKQQQQFNHQVPSVNHSVTQKSTQESQTLPFEGADLEVEDISNFPALDPNSPLEQDDSNTVSVAVDDYSAEETVLFRLQDVISKLDMKLRLCIRDSLFRLAQSAMQRQYAGDTFSTNKSSRDEHEVVGQEDINNHNRNPGMPDIETQTNPIDRTVAHLLFHRPLELPGKLSDTPESPISTKLPCEHKVVGSLNLTMGCLPESSKSKQNLPHQGPKNSYPLPEPQHVDQFKNSPCMDTSENASNNEPADGGARDVEASK</sequence>
<dbReference type="GeneID" id="115984289"/>
<reference evidence="2" key="2">
    <citation type="submission" date="2021-01" db="UniProtKB">
        <authorList>
            <consortium name="EnsemblPlants"/>
        </authorList>
    </citation>
    <scope>IDENTIFICATION</scope>
</reference>
<gene>
    <name evidence="2" type="primary">LOC115984289</name>
</gene>
<protein>
    <recommendedName>
        <fullName evidence="4">Protein LNK2</fullName>
    </recommendedName>
</protein>
<feature type="region of interest" description="Disordered" evidence="1">
    <location>
        <begin position="568"/>
        <end position="600"/>
    </location>
</feature>
<dbReference type="EnsemblPlants" id="QL04p014278:mrna">
    <property type="protein sequence ID" value="QL04p014278:mrna"/>
    <property type="gene ID" value="QL04p014278"/>
</dbReference>
<feature type="compositionally biased region" description="Polar residues" evidence="1">
    <location>
        <begin position="66"/>
        <end position="81"/>
    </location>
</feature>
<dbReference type="OMA" id="NQFPKEG"/>
<dbReference type="InterPro" id="IPR039928">
    <property type="entry name" value="LNK"/>
</dbReference>
<feature type="compositionally biased region" description="Polar residues" evidence="1">
    <location>
        <begin position="329"/>
        <end position="339"/>
    </location>
</feature>
<evidence type="ECO:0000313" key="2">
    <source>
        <dbReference type="EnsemblPlants" id="QL04p014278:mrna"/>
    </source>
</evidence>
<dbReference type="GO" id="GO:0006355">
    <property type="term" value="P:regulation of DNA-templated transcription"/>
    <property type="evidence" value="ECO:0007669"/>
    <property type="project" value="InterPro"/>
</dbReference>
<evidence type="ECO:0000256" key="1">
    <source>
        <dbReference type="SAM" id="MobiDB-lite"/>
    </source>
</evidence>
<feature type="compositionally biased region" description="Basic residues" evidence="1">
    <location>
        <begin position="303"/>
        <end position="321"/>
    </location>
</feature>
<feature type="compositionally biased region" description="Polar residues" evidence="1">
    <location>
        <begin position="42"/>
        <end position="52"/>
    </location>
</feature>
<feature type="region of interest" description="Disordered" evidence="1">
    <location>
        <begin position="399"/>
        <end position="420"/>
    </location>
</feature>
<feature type="region of interest" description="Disordered" evidence="1">
    <location>
        <begin position="98"/>
        <end position="126"/>
    </location>
</feature>
<accession>A0A7N2LE87</accession>
<dbReference type="Gramene" id="QL04p014278:mrna">
    <property type="protein sequence ID" value="QL04p014278:mrna"/>
    <property type="gene ID" value="QL04p014278"/>
</dbReference>
<organism evidence="2 3">
    <name type="scientific">Quercus lobata</name>
    <name type="common">Valley oak</name>
    <dbReference type="NCBI Taxonomy" id="97700"/>
    <lineage>
        <taxon>Eukaryota</taxon>
        <taxon>Viridiplantae</taxon>
        <taxon>Streptophyta</taxon>
        <taxon>Embryophyta</taxon>
        <taxon>Tracheophyta</taxon>
        <taxon>Spermatophyta</taxon>
        <taxon>Magnoliopsida</taxon>
        <taxon>eudicotyledons</taxon>
        <taxon>Gunneridae</taxon>
        <taxon>Pentapetalae</taxon>
        <taxon>rosids</taxon>
        <taxon>fabids</taxon>
        <taxon>Fagales</taxon>
        <taxon>Fagaceae</taxon>
        <taxon>Quercus</taxon>
    </lineage>
</organism>
<feature type="region of interest" description="Disordered" evidence="1">
    <location>
        <begin position="300"/>
        <end position="339"/>
    </location>
</feature>
<dbReference type="Proteomes" id="UP000594261">
    <property type="component" value="Chromosome 4"/>
</dbReference>